<proteinExistence type="predicted"/>
<evidence type="ECO:0000313" key="2">
    <source>
        <dbReference type="EMBL" id="CAJ1393469.1"/>
    </source>
</evidence>
<reference evidence="2" key="1">
    <citation type="submission" date="2023-08" db="EMBL/GenBank/DDBJ databases">
        <authorList>
            <person name="Chen Y."/>
            <person name="Shah S."/>
            <person name="Dougan E. K."/>
            <person name="Thang M."/>
            <person name="Chan C."/>
        </authorList>
    </citation>
    <scope>NUCLEOTIDE SEQUENCE</scope>
</reference>
<keyword evidence="3" id="KW-1185">Reference proteome</keyword>
<accession>A0AA36N5Q6</accession>
<protein>
    <submittedName>
        <fullName evidence="2">Uncharacterized protein</fullName>
    </submittedName>
</protein>
<evidence type="ECO:0000256" key="1">
    <source>
        <dbReference type="SAM" id="MobiDB-lite"/>
    </source>
</evidence>
<feature type="region of interest" description="Disordered" evidence="1">
    <location>
        <begin position="39"/>
        <end position="109"/>
    </location>
</feature>
<evidence type="ECO:0000313" key="3">
    <source>
        <dbReference type="Proteomes" id="UP001178507"/>
    </source>
</evidence>
<name>A0AA36N5Q6_9DINO</name>
<dbReference type="EMBL" id="CAUJNA010002562">
    <property type="protein sequence ID" value="CAJ1393469.1"/>
    <property type="molecule type" value="Genomic_DNA"/>
</dbReference>
<comment type="caution">
    <text evidence="2">The sequence shown here is derived from an EMBL/GenBank/DDBJ whole genome shotgun (WGS) entry which is preliminary data.</text>
</comment>
<feature type="non-terminal residue" evidence="2">
    <location>
        <position position="1"/>
    </location>
</feature>
<gene>
    <name evidence="2" type="ORF">EVOR1521_LOCUS18322</name>
</gene>
<dbReference type="Proteomes" id="UP001178507">
    <property type="component" value="Unassembled WGS sequence"/>
</dbReference>
<sequence length="109" mass="11902">RARRVQFCNASHVHVPVNRRWIHSPGSVMRRRLDEGVAGAAGAKAPRQGIFSHSPCGTAPSGKPQIVSNSRSPRLRLAKPDCRVKRATISRPGSPQMAPPRSQPTWHGN</sequence>
<organism evidence="2 3">
    <name type="scientific">Effrenium voratum</name>
    <dbReference type="NCBI Taxonomy" id="2562239"/>
    <lineage>
        <taxon>Eukaryota</taxon>
        <taxon>Sar</taxon>
        <taxon>Alveolata</taxon>
        <taxon>Dinophyceae</taxon>
        <taxon>Suessiales</taxon>
        <taxon>Symbiodiniaceae</taxon>
        <taxon>Effrenium</taxon>
    </lineage>
</organism>
<dbReference type="AlphaFoldDB" id="A0AA36N5Q6"/>